<sequence length="245" mass="25359">MRRTALALLALLLAGPAYAQTKSPAPGGVPQAVPLPGIGSFDPRAPVSMGEAPWTSIGVVQTQGGGRCTGTLIAPDRVLTAAHCLLLVRTGDFTHPRGVSFLLGYERGRFRARGSVIGYQTGPGYDPALRGPGREDWAILTLAQPMRGVALPLLDRPAAPRTPLVLGGYQQDQPEVLLADTGCRLLDLRGGLLLHDCAGTRGASGAPLLVRQGAGWAVAGIASRVAADMALGQAVAVEMVRPALP</sequence>
<gene>
    <name evidence="4" type="ORF">GGQ83_001590</name>
</gene>
<reference evidence="4 5" key="1">
    <citation type="submission" date="2020-08" db="EMBL/GenBank/DDBJ databases">
        <title>Genomic Encyclopedia of Type Strains, Phase IV (KMG-IV): sequencing the most valuable type-strain genomes for metagenomic binning, comparative biology and taxonomic classification.</title>
        <authorList>
            <person name="Goeker M."/>
        </authorList>
    </citation>
    <scope>NUCLEOTIDE SEQUENCE [LARGE SCALE GENOMIC DNA]</scope>
    <source>
        <strain evidence="4 5">DSM 19979</strain>
    </source>
</reference>
<dbReference type="InterPro" id="IPR009003">
    <property type="entry name" value="Peptidase_S1_PA"/>
</dbReference>
<dbReference type="GO" id="GO:0004252">
    <property type="term" value="F:serine-type endopeptidase activity"/>
    <property type="evidence" value="ECO:0007669"/>
    <property type="project" value="InterPro"/>
</dbReference>
<dbReference type="Gene3D" id="2.40.10.10">
    <property type="entry name" value="Trypsin-like serine proteases"/>
    <property type="match status" value="2"/>
</dbReference>
<protein>
    <submittedName>
        <fullName evidence="4">Protease YdgD</fullName>
        <ecNumber evidence="4">3.4.21.-</ecNumber>
    </submittedName>
</protein>
<dbReference type="SMART" id="SM00020">
    <property type="entry name" value="Tryp_SPc"/>
    <property type="match status" value="1"/>
</dbReference>
<keyword evidence="4" id="KW-0645">Protease</keyword>
<evidence type="ECO:0000259" key="3">
    <source>
        <dbReference type="PROSITE" id="PS50240"/>
    </source>
</evidence>
<evidence type="ECO:0000256" key="1">
    <source>
        <dbReference type="ARBA" id="ARBA00022729"/>
    </source>
</evidence>
<dbReference type="InterPro" id="IPR050966">
    <property type="entry name" value="Glutamyl_endopeptidase"/>
</dbReference>
<dbReference type="InterPro" id="IPR043504">
    <property type="entry name" value="Peptidase_S1_PA_chymotrypsin"/>
</dbReference>
<dbReference type="Proteomes" id="UP000553193">
    <property type="component" value="Unassembled WGS sequence"/>
</dbReference>
<dbReference type="RefSeq" id="WP_184383242.1">
    <property type="nucleotide sequence ID" value="NZ_JACIDJ010000002.1"/>
</dbReference>
<keyword evidence="4" id="KW-0378">Hydrolase</keyword>
<dbReference type="EMBL" id="JACIDJ010000002">
    <property type="protein sequence ID" value="MBB3898153.1"/>
    <property type="molecule type" value="Genomic_DNA"/>
</dbReference>
<dbReference type="PROSITE" id="PS50240">
    <property type="entry name" value="TRYPSIN_DOM"/>
    <property type="match status" value="1"/>
</dbReference>
<keyword evidence="1 2" id="KW-0732">Signal</keyword>
<accession>A0A840ACC7</accession>
<feature type="chain" id="PRO_5032516462" evidence="2">
    <location>
        <begin position="20"/>
        <end position="245"/>
    </location>
</feature>
<proteinExistence type="predicted"/>
<evidence type="ECO:0000313" key="4">
    <source>
        <dbReference type="EMBL" id="MBB3898153.1"/>
    </source>
</evidence>
<dbReference type="PROSITE" id="PS00134">
    <property type="entry name" value="TRYPSIN_HIS"/>
    <property type="match status" value="1"/>
</dbReference>
<dbReference type="PANTHER" id="PTHR15462:SF8">
    <property type="entry name" value="SERINE PROTEASE"/>
    <property type="match status" value="1"/>
</dbReference>
<feature type="domain" description="Peptidase S1" evidence="3">
    <location>
        <begin position="25"/>
        <end position="245"/>
    </location>
</feature>
<dbReference type="AlphaFoldDB" id="A0A840ACC7"/>
<comment type="caution">
    <text evidence="4">The sequence shown here is derived from an EMBL/GenBank/DDBJ whole genome shotgun (WGS) entry which is preliminary data.</text>
</comment>
<keyword evidence="5" id="KW-1185">Reference proteome</keyword>
<dbReference type="PANTHER" id="PTHR15462">
    <property type="entry name" value="SERINE PROTEASE"/>
    <property type="match status" value="1"/>
</dbReference>
<dbReference type="GO" id="GO:0006508">
    <property type="term" value="P:proteolysis"/>
    <property type="evidence" value="ECO:0007669"/>
    <property type="project" value="UniProtKB-KW"/>
</dbReference>
<dbReference type="InterPro" id="IPR018114">
    <property type="entry name" value="TRYPSIN_HIS"/>
</dbReference>
<dbReference type="Pfam" id="PF13365">
    <property type="entry name" value="Trypsin_2"/>
    <property type="match status" value="1"/>
</dbReference>
<dbReference type="EC" id="3.4.21.-" evidence="4"/>
<feature type="signal peptide" evidence="2">
    <location>
        <begin position="1"/>
        <end position="19"/>
    </location>
</feature>
<dbReference type="InterPro" id="IPR001254">
    <property type="entry name" value="Trypsin_dom"/>
</dbReference>
<name>A0A840ACC7_9PROT</name>
<evidence type="ECO:0000256" key="2">
    <source>
        <dbReference type="SAM" id="SignalP"/>
    </source>
</evidence>
<organism evidence="4 5">
    <name type="scientific">Roseococcus suduntuyensis</name>
    <dbReference type="NCBI Taxonomy" id="455361"/>
    <lineage>
        <taxon>Bacteria</taxon>
        <taxon>Pseudomonadati</taxon>
        <taxon>Pseudomonadota</taxon>
        <taxon>Alphaproteobacteria</taxon>
        <taxon>Acetobacterales</taxon>
        <taxon>Roseomonadaceae</taxon>
        <taxon>Roseococcus</taxon>
    </lineage>
</organism>
<evidence type="ECO:0000313" key="5">
    <source>
        <dbReference type="Proteomes" id="UP000553193"/>
    </source>
</evidence>
<dbReference type="SUPFAM" id="SSF50494">
    <property type="entry name" value="Trypsin-like serine proteases"/>
    <property type="match status" value="1"/>
</dbReference>